<reference evidence="2" key="1">
    <citation type="submission" date="2005-09" db="EMBL/GenBank/DDBJ databases">
        <authorList>
            <person name="Mural R.J."/>
            <person name="Li P.W."/>
            <person name="Adams M.D."/>
            <person name="Amanatides P.G."/>
            <person name="Baden-Tillson H."/>
            <person name="Barnstead M."/>
            <person name="Chin S.H."/>
            <person name="Dew I."/>
            <person name="Evans C.A."/>
            <person name="Ferriera S."/>
            <person name="Flanigan M."/>
            <person name="Fosler C."/>
            <person name="Glodek A."/>
            <person name="Gu Z."/>
            <person name="Holt R.A."/>
            <person name="Jennings D."/>
            <person name="Kraft C.L."/>
            <person name="Lu F."/>
            <person name="Nguyen T."/>
            <person name="Nusskern D.R."/>
            <person name="Pfannkoch C.M."/>
            <person name="Sitter C."/>
            <person name="Sutton G.G."/>
            <person name="Venter J.C."/>
            <person name="Wang Z."/>
            <person name="Woodage T."/>
            <person name="Zheng X.H."/>
            <person name="Zhong F."/>
        </authorList>
    </citation>
    <scope>NUCLEOTIDE SEQUENCE [LARGE SCALE GENOMIC DNA]</scope>
    <source>
        <strain>BN</strain>
        <strain evidence="2">Sprague-Dawley</strain>
    </source>
</reference>
<protein>
    <submittedName>
        <fullName evidence="1">RCG61744</fullName>
    </submittedName>
</protein>
<name>A6H9A0_RAT</name>
<organism evidence="1 2">
    <name type="scientific">Rattus norvegicus</name>
    <name type="common">Rat</name>
    <dbReference type="NCBI Taxonomy" id="10116"/>
    <lineage>
        <taxon>Eukaryota</taxon>
        <taxon>Metazoa</taxon>
        <taxon>Chordata</taxon>
        <taxon>Craniata</taxon>
        <taxon>Vertebrata</taxon>
        <taxon>Euteleostomi</taxon>
        <taxon>Mammalia</taxon>
        <taxon>Eutheria</taxon>
        <taxon>Euarchontoglires</taxon>
        <taxon>Glires</taxon>
        <taxon>Rodentia</taxon>
        <taxon>Myomorpha</taxon>
        <taxon>Muroidea</taxon>
        <taxon>Muridae</taxon>
        <taxon>Murinae</taxon>
        <taxon>Rattus</taxon>
    </lineage>
</organism>
<evidence type="ECO:0000313" key="1">
    <source>
        <dbReference type="EMBL" id="EDM02605.1"/>
    </source>
</evidence>
<sequence>MYKAGEKMIMVFLLLLKLM</sequence>
<proteinExistence type="predicted"/>
<gene>
    <name evidence="1" type="ORF">rCG_61744</name>
</gene>
<dbReference type="Proteomes" id="UP000234681">
    <property type="component" value="Chromosome 6"/>
</dbReference>
<evidence type="ECO:0000313" key="2">
    <source>
        <dbReference type="Proteomes" id="UP000234681"/>
    </source>
</evidence>
<dbReference type="EMBL" id="CH473947">
    <property type="protein sequence ID" value="EDM02605.1"/>
    <property type="molecule type" value="Genomic_DNA"/>
</dbReference>
<accession>A6H9A0</accession>
<dbReference type="AlphaFoldDB" id="A6H9A0"/>